<evidence type="ECO:0000313" key="3">
    <source>
        <dbReference type="Proteomes" id="UP000322244"/>
    </source>
</evidence>
<dbReference type="GO" id="GO:0004803">
    <property type="term" value="F:transposase activity"/>
    <property type="evidence" value="ECO:0007669"/>
    <property type="project" value="InterPro"/>
</dbReference>
<comment type="caution">
    <text evidence="2">The sequence shown here is derived from an EMBL/GenBank/DDBJ whole genome shotgun (WGS) entry which is preliminary data.</text>
</comment>
<feature type="domain" description="Transposase IS110-like N-terminal" evidence="1">
    <location>
        <begin position="5"/>
        <end position="162"/>
    </location>
</feature>
<dbReference type="GO" id="GO:0003677">
    <property type="term" value="F:DNA binding"/>
    <property type="evidence" value="ECO:0007669"/>
    <property type="project" value="InterPro"/>
</dbReference>
<dbReference type="PANTHER" id="PTHR33055:SF3">
    <property type="entry name" value="PUTATIVE TRANSPOSASE FOR IS117-RELATED"/>
    <property type="match status" value="1"/>
</dbReference>
<reference evidence="2 3" key="1">
    <citation type="submission" date="2019-07" db="EMBL/GenBank/DDBJ databases">
        <title>Rhodococcus cavernicolus sp. nov., isolated from a cave.</title>
        <authorList>
            <person name="Lee S.D."/>
        </authorList>
    </citation>
    <scope>NUCLEOTIDE SEQUENCE [LARGE SCALE GENOMIC DNA]</scope>
    <source>
        <strain evidence="2 3">C1-24</strain>
    </source>
</reference>
<keyword evidence="3" id="KW-1185">Reference proteome</keyword>
<dbReference type="OrthoDB" id="3188901at2"/>
<dbReference type="Proteomes" id="UP000322244">
    <property type="component" value="Unassembled WGS sequence"/>
</dbReference>
<evidence type="ECO:0000259" key="1">
    <source>
        <dbReference type="Pfam" id="PF01548"/>
    </source>
</evidence>
<protein>
    <submittedName>
        <fullName evidence="2">IS110 family transposase</fullName>
    </submittedName>
</protein>
<dbReference type="EMBL" id="VLNY01000039">
    <property type="protein sequence ID" value="KAA0015665.1"/>
    <property type="molecule type" value="Genomic_DNA"/>
</dbReference>
<name>A0A5A7S0B2_9NOCA</name>
<dbReference type="NCBIfam" id="NF033542">
    <property type="entry name" value="transpos_IS110"/>
    <property type="match status" value="1"/>
</dbReference>
<accession>A0A5A7S0B2</accession>
<dbReference type="GO" id="GO:0006313">
    <property type="term" value="P:DNA transposition"/>
    <property type="evidence" value="ECO:0007669"/>
    <property type="project" value="InterPro"/>
</dbReference>
<dbReference type="InterPro" id="IPR002525">
    <property type="entry name" value="Transp_IS110-like_N"/>
</dbReference>
<dbReference type="AlphaFoldDB" id="A0A5A7S0B2"/>
<dbReference type="InterPro" id="IPR047650">
    <property type="entry name" value="Transpos_IS110"/>
</dbReference>
<feature type="non-terminal residue" evidence="2">
    <location>
        <position position="311"/>
    </location>
</feature>
<proteinExistence type="predicted"/>
<evidence type="ECO:0000313" key="2">
    <source>
        <dbReference type="EMBL" id="KAA0015665.1"/>
    </source>
</evidence>
<dbReference type="Pfam" id="PF01548">
    <property type="entry name" value="DEDD_Tnp_IS110"/>
    <property type="match status" value="1"/>
</dbReference>
<dbReference type="PANTHER" id="PTHR33055">
    <property type="entry name" value="TRANSPOSASE FOR INSERTION SEQUENCE ELEMENT IS1111A"/>
    <property type="match status" value="1"/>
</dbReference>
<organism evidence="2 3">
    <name type="scientific">Antrihabitans cavernicola</name>
    <dbReference type="NCBI Taxonomy" id="2495913"/>
    <lineage>
        <taxon>Bacteria</taxon>
        <taxon>Bacillati</taxon>
        <taxon>Actinomycetota</taxon>
        <taxon>Actinomycetes</taxon>
        <taxon>Mycobacteriales</taxon>
        <taxon>Nocardiaceae</taxon>
        <taxon>Antrihabitans</taxon>
    </lineage>
</organism>
<sequence length="311" mass="33644">MHLYCGIDWATAHHDVAIIDADGTLVSRRRVGNDAAGFAELLTMLAEAGDTAADPIPIAIETDRGLLVAALRATGREIYPINPLAASRYRTRHAVSGAKSDATDALLLADILRTDRHKHRPLPTDTELAQAIRVLARAQQDAVWSRQQIGNQVRDLLKDFYPAALAAFADLPEGGLARRDARTILAAAPAPAQAARLSRVQLRKLLVKAGRQRYLDRDIDRLREVFAGTYLHQPSQVEAAMGIHLAALLRQFDAACAAADELAEAATAHFDRHPDATIITSFPGLGRLAGARVLAEIGDDRARFATARGLK</sequence>
<gene>
    <name evidence="2" type="ORF">FOY51_27015</name>
</gene>